<evidence type="ECO:0000313" key="2">
    <source>
        <dbReference type="Proteomes" id="UP000018211"/>
    </source>
</evidence>
<gene>
    <name evidence="1" type="ORF">VIBNISOn1_p0085</name>
</gene>
<proteinExistence type="predicted"/>
<sequence>MVCQTGQYVYPVVVEITQVEFEADGTVRSHDALAWYVKDIVKNTRSAEVAETWWNMRSCIS</sequence>
<name>A0AAV2W1Q5_9VIBR</name>
<protein>
    <submittedName>
        <fullName evidence="1">Uncharacterized protein</fullName>
    </submittedName>
</protein>
<dbReference type="Proteomes" id="UP000018211">
    <property type="component" value="Unassembled WGS sequence"/>
</dbReference>
<dbReference type="EMBL" id="CAOF01000200">
    <property type="protein sequence ID" value="CCO50248.1"/>
    <property type="molecule type" value="Genomic_DNA"/>
</dbReference>
<organism evidence="1 2">
    <name type="scientific">Vibrio nigripulchritudo SOn1</name>
    <dbReference type="NCBI Taxonomy" id="1238450"/>
    <lineage>
        <taxon>Bacteria</taxon>
        <taxon>Pseudomonadati</taxon>
        <taxon>Pseudomonadota</taxon>
        <taxon>Gammaproteobacteria</taxon>
        <taxon>Vibrionales</taxon>
        <taxon>Vibrionaceae</taxon>
        <taxon>Vibrio</taxon>
    </lineage>
</organism>
<accession>A0AAV2W1Q5</accession>
<comment type="caution">
    <text evidence="1">The sequence shown here is derived from an EMBL/GenBank/DDBJ whole genome shotgun (WGS) entry which is preliminary data.</text>
</comment>
<evidence type="ECO:0000313" key="1">
    <source>
        <dbReference type="EMBL" id="CCO50248.1"/>
    </source>
</evidence>
<dbReference type="AlphaFoldDB" id="A0AAV2W1Q5"/>
<reference evidence="1 2" key="1">
    <citation type="journal article" date="2013" name="ISME J.">
        <title>Comparative genomics of pathogenic lineages of Vibrio nigripulchritudo identifies virulence-associated traits.</title>
        <authorList>
            <person name="Goudenege D."/>
            <person name="Labreuche Y."/>
            <person name="Krin E."/>
            <person name="Ansquer D."/>
            <person name="Mangenot S."/>
            <person name="Calteau A."/>
            <person name="Medigue C."/>
            <person name="Mazel D."/>
            <person name="Polz M.F."/>
            <person name="Le Roux F."/>
        </authorList>
    </citation>
    <scope>NUCLEOTIDE SEQUENCE [LARGE SCALE GENOMIC DNA]</scope>
    <source>
        <strain evidence="1 2">SOn1</strain>
    </source>
</reference>